<proteinExistence type="predicted"/>
<comment type="caution">
    <text evidence="1">The sequence shown here is derived from an EMBL/GenBank/DDBJ whole genome shotgun (WGS) entry which is preliminary data.</text>
</comment>
<organism evidence="1 2">
    <name type="scientific">Caminibacter mediatlanticus TB-2</name>
    <dbReference type="NCBI Taxonomy" id="391592"/>
    <lineage>
        <taxon>Bacteria</taxon>
        <taxon>Pseudomonadati</taxon>
        <taxon>Campylobacterota</taxon>
        <taxon>Epsilonproteobacteria</taxon>
        <taxon>Nautiliales</taxon>
        <taxon>Nautiliaceae</taxon>
        <taxon>Caminibacter</taxon>
    </lineage>
</organism>
<dbReference type="Proteomes" id="UP000003288">
    <property type="component" value="Unassembled WGS sequence"/>
</dbReference>
<evidence type="ECO:0000313" key="2">
    <source>
        <dbReference type="Proteomes" id="UP000003288"/>
    </source>
</evidence>
<dbReference type="EMBL" id="ABCJ01000032">
    <property type="protein sequence ID" value="EDM22831.1"/>
    <property type="molecule type" value="Genomic_DNA"/>
</dbReference>
<dbReference type="AlphaFoldDB" id="A0AAI9AFT6"/>
<gene>
    <name evidence="1" type="ORF">CMTB2_04132</name>
</gene>
<dbReference type="RefSeq" id="WP_007475888.1">
    <property type="nucleotide sequence ID" value="NZ_ABCJ01000032.1"/>
</dbReference>
<name>A0AAI9AFT6_9BACT</name>
<protein>
    <submittedName>
        <fullName evidence="1">Uncharacterized protein</fullName>
    </submittedName>
</protein>
<evidence type="ECO:0000313" key="1">
    <source>
        <dbReference type="EMBL" id="EDM22831.1"/>
    </source>
</evidence>
<sequence length="86" mass="10285">MKKILIILSISGKLLLAKTCIVTFIIKKAEPSYPHIFYQEEFICKNAREGWKFQKGLGCRHRSFRDKNWIQYNLYICPIYVTEKRN</sequence>
<accession>A0AAI9AFT6</accession>
<reference evidence="1 2" key="1">
    <citation type="journal article" date="2011" name="Stand. Genomic Sci.">
        <title>Draft genome sequence of Caminibacter mediatlanticus strain TB-2, an epsilonproteobacterium isolated from a deep-sea hydrothermal vent.</title>
        <authorList>
            <person name="Giovannelli D."/>
            <person name="Ferriera S."/>
            <person name="Johnson J."/>
            <person name="Kravitz S."/>
            <person name="Perez-Rodriguez I."/>
            <person name="Ricci J."/>
            <person name="O'Brien C."/>
            <person name="Voordeckers J.W."/>
            <person name="Bini E."/>
            <person name="Vetriani C."/>
        </authorList>
    </citation>
    <scope>NUCLEOTIDE SEQUENCE [LARGE SCALE GENOMIC DNA]</scope>
    <source>
        <strain evidence="1 2">TB-2</strain>
    </source>
</reference>